<feature type="signal peptide" evidence="2">
    <location>
        <begin position="1"/>
        <end position="17"/>
    </location>
</feature>
<evidence type="ECO:0000256" key="2">
    <source>
        <dbReference type="SAM" id="SignalP"/>
    </source>
</evidence>
<dbReference type="OrthoDB" id="623670at2759"/>
<accession>A0A6A6UR50</accession>
<protein>
    <recommendedName>
        <fullName evidence="5">RlpA-like protein double-psi beta-barrel domain-containing protein</fullName>
    </recommendedName>
</protein>
<dbReference type="PANTHER" id="PTHR31836">
    <property type="match status" value="1"/>
</dbReference>
<proteinExistence type="predicted"/>
<sequence>MKFIAPILCALAGLVIAAPQPTTTNTARDAQNGQLTYFATGLGACGVTNQETDSIVAIDHQTFDSGNVDGNPNHNRNCGRVIRITQANYKTVSKDVTVVDRCEACQPGDLDVTRTIFGGLAPVESGRVQLSWHWLT</sequence>
<gene>
    <name evidence="3" type="ORF">BT63DRAFT_451932</name>
</gene>
<dbReference type="SUPFAM" id="SSF50685">
    <property type="entry name" value="Barwin-like endoglucanases"/>
    <property type="match status" value="1"/>
</dbReference>
<dbReference type="PANTHER" id="PTHR31836:SF28">
    <property type="entry name" value="SRCR DOMAIN-CONTAINING PROTEIN-RELATED"/>
    <property type="match status" value="1"/>
</dbReference>
<keyword evidence="4" id="KW-1185">Reference proteome</keyword>
<dbReference type="Proteomes" id="UP000799302">
    <property type="component" value="Unassembled WGS sequence"/>
</dbReference>
<keyword evidence="1 2" id="KW-0732">Signal</keyword>
<reference evidence="3" key="1">
    <citation type="journal article" date="2020" name="Stud. Mycol.">
        <title>101 Dothideomycetes genomes: a test case for predicting lifestyles and emergence of pathogens.</title>
        <authorList>
            <person name="Haridas S."/>
            <person name="Albert R."/>
            <person name="Binder M."/>
            <person name="Bloem J."/>
            <person name="Labutti K."/>
            <person name="Salamov A."/>
            <person name="Andreopoulos B."/>
            <person name="Baker S."/>
            <person name="Barry K."/>
            <person name="Bills G."/>
            <person name="Bluhm B."/>
            <person name="Cannon C."/>
            <person name="Castanera R."/>
            <person name="Culley D."/>
            <person name="Daum C."/>
            <person name="Ezra D."/>
            <person name="Gonzalez J."/>
            <person name="Henrissat B."/>
            <person name="Kuo A."/>
            <person name="Liang C."/>
            <person name="Lipzen A."/>
            <person name="Lutzoni F."/>
            <person name="Magnuson J."/>
            <person name="Mondo S."/>
            <person name="Nolan M."/>
            <person name="Ohm R."/>
            <person name="Pangilinan J."/>
            <person name="Park H.-J."/>
            <person name="Ramirez L."/>
            <person name="Alfaro M."/>
            <person name="Sun H."/>
            <person name="Tritt A."/>
            <person name="Yoshinaga Y."/>
            <person name="Zwiers L.-H."/>
            <person name="Turgeon B."/>
            <person name="Goodwin S."/>
            <person name="Spatafora J."/>
            <person name="Crous P."/>
            <person name="Grigoriev I."/>
        </authorList>
    </citation>
    <scope>NUCLEOTIDE SEQUENCE</scope>
    <source>
        <strain evidence="3">CBS 115976</strain>
    </source>
</reference>
<dbReference type="InterPro" id="IPR051477">
    <property type="entry name" value="Expansin_CellWall"/>
</dbReference>
<dbReference type="CDD" id="cd22191">
    <property type="entry name" value="DPBB_RlpA_EXP_N-like"/>
    <property type="match status" value="1"/>
</dbReference>
<dbReference type="Gene3D" id="2.40.40.10">
    <property type="entry name" value="RlpA-like domain"/>
    <property type="match status" value="1"/>
</dbReference>
<evidence type="ECO:0000313" key="4">
    <source>
        <dbReference type="Proteomes" id="UP000799302"/>
    </source>
</evidence>
<dbReference type="InterPro" id="IPR036908">
    <property type="entry name" value="RlpA-like_sf"/>
</dbReference>
<name>A0A6A6UR50_9PEZI</name>
<evidence type="ECO:0008006" key="5">
    <source>
        <dbReference type="Google" id="ProtNLM"/>
    </source>
</evidence>
<feature type="chain" id="PRO_5025403922" description="RlpA-like protein double-psi beta-barrel domain-containing protein" evidence="2">
    <location>
        <begin position="18"/>
        <end position="136"/>
    </location>
</feature>
<organism evidence="3 4">
    <name type="scientific">Microthyrium microscopicum</name>
    <dbReference type="NCBI Taxonomy" id="703497"/>
    <lineage>
        <taxon>Eukaryota</taxon>
        <taxon>Fungi</taxon>
        <taxon>Dikarya</taxon>
        <taxon>Ascomycota</taxon>
        <taxon>Pezizomycotina</taxon>
        <taxon>Dothideomycetes</taxon>
        <taxon>Dothideomycetes incertae sedis</taxon>
        <taxon>Microthyriales</taxon>
        <taxon>Microthyriaceae</taxon>
        <taxon>Microthyrium</taxon>
    </lineage>
</organism>
<dbReference type="AlphaFoldDB" id="A0A6A6UR50"/>
<dbReference type="EMBL" id="MU004231">
    <property type="protein sequence ID" value="KAF2673877.1"/>
    <property type="molecule type" value="Genomic_DNA"/>
</dbReference>
<evidence type="ECO:0000313" key="3">
    <source>
        <dbReference type="EMBL" id="KAF2673877.1"/>
    </source>
</evidence>
<evidence type="ECO:0000256" key="1">
    <source>
        <dbReference type="ARBA" id="ARBA00022729"/>
    </source>
</evidence>